<sequence>MQAPITVQQPKFLFHTVQSKASLPSGCAICDKEQDLKICTACRVLSYCSKDHQIEHRKEHNQFCNYVRQTQATVKAIEAQLGPHPHDSSLPNVPLLLTDS</sequence>
<dbReference type="GO" id="GO:0008270">
    <property type="term" value="F:zinc ion binding"/>
    <property type="evidence" value="ECO:0007669"/>
    <property type="project" value="UniProtKB-KW"/>
</dbReference>
<organism evidence="6 7">
    <name type="scientific">Penicillium roqueforti (strain FM164)</name>
    <dbReference type="NCBI Taxonomy" id="1365484"/>
    <lineage>
        <taxon>Eukaryota</taxon>
        <taxon>Fungi</taxon>
        <taxon>Dikarya</taxon>
        <taxon>Ascomycota</taxon>
        <taxon>Pezizomycotina</taxon>
        <taxon>Eurotiomycetes</taxon>
        <taxon>Eurotiomycetidae</taxon>
        <taxon>Eurotiales</taxon>
        <taxon>Aspergillaceae</taxon>
        <taxon>Penicillium</taxon>
    </lineage>
</organism>
<dbReference type="EMBL" id="HG792015">
    <property type="protein sequence ID" value="CDM27394.1"/>
    <property type="molecule type" value="Genomic_DNA"/>
</dbReference>
<evidence type="ECO:0000256" key="1">
    <source>
        <dbReference type="ARBA" id="ARBA00022723"/>
    </source>
</evidence>
<evidence type="ECO:0000256" key="4">
    <source>
        <dbReference type="PROSITE-ProRule" id="PRU00134"/>
    </source>
</evidence>
<dbReference type="OrthoDB" id="5952526at2759"/>
<dbReference type="Gene3D" id="6.10.140.2220">
    <property type="match status" value="1"/>
</dbReference>
<evidence type="ECO:0000313" key="7">
    <source>
        <dbReference type="Proteomes" id="UP000030686"/>
    </source>
</evidence>
<dbReference type="AlphaFoldDB" id="W6PZL8"/>
<dbReference type="Proteomes" id="UP000030686">
    <property type="component" value="Unassembled WGS sequence"/>
</dbReference>
<dbReference type="PROSITE" id="PS01360">
    <property type="entry name" value="ZF_MYND_1"/>
    <property type="match status" value="1"/>
</dbReference>
<dbReference type="Pfam" id="PF01753">
    <property type="entry name" value="zf-MYND"/>
    <property type="match status" value="1"/>
</dbReference>
<evidence type="ECO:0000256" key="2">
    <source>
        <dbReference type="ARBA" id="ARBA00022771"/>
    </source>
</evidence>
<name>W6PZL8_PENRF</name>
<proteinExistence type="predicted"/>
<evidence type="ECO:0000256" key="3">
    <source>
        <dbReference type="ARBA" id="ARBA00022833"/>
    </source>
</evidence>
<gene>
    <name evidence="6" type="ORF">PROQFM164_S01g001205</name>
</gene>
<keyword evidence="7" id="KW-1185">Reference proteome</keyword>
<keyword evidence="2 4" id="KW-0863">Zinc-finger</keyword>
<evidence type="ECO:0000259" key="5">
    <source>
        <dbReference type="PROSITE" id="PS50865"/>
    </source>
</evidence>
<dbReference type="PROSITE" id="PS50865">
    <property type="entry name" value="ZF_MYND_2"/>
    <property type="match status" value="1"/>
</dbReference>
<reference evidence="6" key="1">
    <citation type="journal article" date="2014" name="Nat. Commun.">
        <title>Multiple recent horizontal transfers of a large genomic region in cheese making fungi.</title>
        <authorList>
            <person name="Cheeseman K."/>
            <person name="Ropars J."/>
            <person name="Renault P."/>
            <person name="Dupont J."/>
            <person name="Gouzy J."/>
            <person name="Branca A."/>
            <person name="Abraham A.L."/>
            <person name="Ceppi M."/>
            <person name="Conseiller E."/>
            <person name="Debuchy R."/>
            <person name="Malagnac F."/>
            <person name="Goarin A."/>
            <person name="Silar P."/>
            <person name="Lacoste S."/>
            <person name="Sallet E."/>
            <person name="Bensimon A."/>
            <person name="Giraud T."/>
            <person name="Brygoo Y."/>
        </authorList>
    </citation>
    <scope>NUCLEOTIDE SEQUENCE [LARGE SCALE GENOMIC DNA]</scope>
    <source>
        <strain evidence="6">FM164</strain>
    </source>
</reference>
<evidence type="ECO:0000313" key="6">
    <source>
        <dbReference type="EMBL" id="CDM27394.1"/>
    </source>
</evidence>
<feature type="domain" description="MYND-type" evidence="5">
    <location>
        <begin position="27"/>
        <end position="64"/>
    </location>
</feature>
<keyword evidence="1" id="KW-0479">Metal-binding</keyword>
<accession>W6PZL8</accession>
<dbReference type="InterPro" id="IPR002893">
    <property type="entry name" value="Znf_MYND"/>
</dbReference>
<keyword evidence="3" id="KW-0862">Zinc</keyword>
<dbReference type="SUPFAM" id="SSF144232">
    <property type="entry name" value="HIT/MYND zinc finger-like"/>
    <property type="match status" value="1"/>
</dbReference>
<protein>
    <submittedName>
        <fullName evidence="6">Zinc finger, MYND-type</fullName>
    </submittedName>
</protein>